<accession>A0ABD6Y7C1</accession>
<feature type="domain" description="SpoVT-AbrB" evidence="1">
    <location>
        <begin position="8"/>
        <end position="54"/>
    </location>
</feature>
<dbReference type="Pfam" id="PF04014">
    <property type="entry name" value="MazE_antitoxin"/>
    <property type="match status" value="1"/>
</dbReference>
<reference evidence="3" key="1">
    <citation type="journal article" date="2018" name="Front. Microbiol.">
        <title>Comparative Genomics of the Herbivore Gut Symbiont Lactobacillus reuteri Reveals Genetic Diversity and Lifestyle Adaptation.</title>
        <authorList>
            <person name="Zhao J."/>
        </authorList>
    </citation>
    <scope>NUCLEOTIDE SEQUENCE [LARGE SCALE GENOMIC DNA]</scope>
    <source>
        <strain evidence="3">LR9</strain>
    </source>
</reference>
<dbReference type="Gene3D" id="2.10.260.10">
    <property type="match status" value="1"/>
</dbReference>
<gene>
    <name evidence="2" type="ORF">DKZ35_04695</name>
</gene>
<dbReference type="GO" id="GO:0003677">
    <property type="term" value="F:DNA binding"/>
    <property type="evidence" value="ECO:0007669"/>
    <property type="project" value="UniProtKB-KW"/>
</dbReference>
<organism evidence="2 3">
    <name type="scientific">Limosilactobacillus reuteri</name>
    <name type="common">Lactobacillus reuteri</name>
    <dbReference type="NCBI Taxonomy" id="1598"/>
    <lineage>
        <taxon>Bacteria</taxon>
        <taxon>Bacillati</taxon>
        <taxon>Bacillota</taxon>
        <taxon>Bacilli</taxon>
        <taxon>Lactobacillales</taxon>
        <taxon>Lactobacillaceae</taxon>
        <taxon>Limosilactobacillus</taxon>
    </lineage>
</organism>
<protein>
    <submittedName>
        <fullName evidence="2">AbrB/MazE/SpoVT family DNA-binding domain-containing protein</fullName>
    </submittedName>
</protein>
<evidence type="ECO:0000313" key="3">
    <source>
        <dbReference type="Proteomes" id="UP000245735"/>
    </source>
</evidence>
<comment type="caution">
    <text evidence="2">The sequence shown here is derived from an EMBL/GenBank/DDBJ whole genome shotgun (WGS) entry which is preliminary data.</text>
</comment>
<dbReference type="RefSeq" id="WP_109975809.1">
    <property type="nucleotide sequence ID" value="NZ_CP128363.1"/>
</dbReference>
<proteinExistence type="predicted"/>
<dbReference type="SUPFAM" id="SSF89447">
    <property type="entry name" value="AbrB/MazE/MraZ-like"/>
    <property type="match status" value="1"/>
</dbReference>
<dbReference type="Proteomes" id="UP000245735">
    <property type="component" value="Unassembled WGS sequence"/>
</dbReference>
<evidence type="ECO:0000313" key="2">
    <source>
        <dbReference type="EMBL" id="PWT37594.1"/>
    </source>
</evidence>
<dbReference type="AlphaFoldDB" id="A0ABD6Y7C1"/>
<sequence>MDQILKLGKWGNSNAIRLPKGMLEKVGITPNDKEVSVNVTTDSIVIKPKRKEKLLDKLFENYDSNQPYPFEIVDKGGAVGEELY</sequence>
<dbReference type="InterPro" id="IPR007159">
    <property type="entry name" value="SpoVT-AbrB_dom"/>
</dbReference>
<evidence type="ECO:0000259" key="1">
    <source>
        <dbReference type="SMART" id="SM00966"/>
    </source>
</evidence>
<keyword evidence="2" id="KW-0238">DNA-binding</keyword>
<dbReference type="EMBL" id="QGHV01000021">
    <property type="protein sequence ID" value="PWT37594.1"/>
    <property type="molecule type" value="Genomic_DNA"/>
</dbReference>
<name>A0ABD6Y7C1_LIMRT</name>
<dbReference type="InterPro" id="IPR037914">
    <property type="entry name" value="SpoVT-AbrB_sf"/>
</dbReference>
<dbReference type="SMART" id="SM00966">
    <property type="entry name" value="SpoVT_AbrB"/>
    <property type="match status" value="1"/>
</dbReference>